<reference evidence="2 3" key="1">
    <citation type="submission" date="2015-09" db="EMBL/GenBank/DDBJ databases">
        <authorList>
            <consortium name="Pathogen Informatics"/>
        </authorList>
    </citation>
    <scope>NUCLEOTIDE SEQUENCE [LARGE SCALE GENOMIC DNA]</scope>
    <source>
        <strain evidence="2 3">2789STDY5834856</strain>
    </source>
</reference>
<keyword evidence="1" id="KW-0812">Transmembrane</keyword>
<evidence type="ECO:0008006" key="4">
    <source>
        <dbReference type="Google" id="ProtNLM"/>
    </source>
</evidence>
<dbReference type="SUPFAM" id="SSF55486">
    <property type="entry name" value="Metalloproteases ('zincins'), catalytic domain"/>
    <property type="match status" value="1"/>
</dbReference>
<proteinExistence type="predicted"/>
<dbReference type="RefSeq" id="WP_055264700.1">
    <property type="nucleotide sequence ID" value="NZ_CABIXQ010000006.1"/>
</dbReference>
<gene>
    <name evidence="2" type="ORF">ERS852471_01187</name>
</gene>
<dbReference type="InterPro" id="IPR027268">
    <property type="entry name" value="Peptidase_M4/M1_CTD_sf"/>
</dbReference>
<dbReference type="Proteomes" id="UP000095594">
    <property type="component" value="Unassembled WGS sequence"/>
</dbReference>
<sequence>MRKIRFVILTFIIIVIIICSNALYSINNYADPIVAEDDTIDTELQEELDLDELYTFDYDYKKDYIRYCTEYAILYSRADYLTEDELIEFAKKIDNGIIAIENYLGINLNSDHYINSRVFVSIDGSMDDPEFNNENINIEHTSLISVDNVRENTSSYIHELTHIIAWDCSSLWIKEGLAVYLNDKLNGDPTYPNNGCDIDKLSLEFYNSGTLESLTAFDLVGENGVPNYIDYNSEPIFYIYSASFVKYLEYSIGKDNLIKIYKSLNTKEALKDITGKDINILKNDWINSITTVIE</sequence>
<dbReference type="OrthoDB" id="1947591at2"/>
<keyword evidence="1" id="KW-0472">Membrane</keyword>
<accession>A0A174DGE0</accession>
<name>A0A174DGE0_9CLOT</name>
<evidence type="ECO:0000313" key="2">
    <source>
        <dbReference type="EMBL" id="CUO23030.1"/>
    </source>
</evidence>
<protein>
    <recommendedName>
        <fullName evidence="4">Peptidase MA-like domain-containing protein</fullName>
    </recommendedName>
</protein>
<evidence type="ECO:0000256" key="1">
    <source>
        <dbReference type="SAM" id="Phobius"/>
    </source>
</evidence>
<feature type="transmembrane region" description="Helical" evidence="1">
    <location>
        <begin position="7"/>
        <end position="26"/>
    </location>
</feature>
<organism evidence="2 3">
    <name type="scientific">Clostridium disporicum</name>
    <dbReference type="NCBI Taxonomy" id="84024"/>
    <lineage>
        <taxon>Bacteria</taxon>
        <taxon>Bacillati</taxon>
        <taxon>Bacillota</taxon>
        <taxon>Clostridia</taxon>
        <taxon>Eubacteriales</taxon>
        <taxon>Clostridiaceae</taxon>
        <taxon>Clostridium</taxon>
    </lineage>
</organism>
<dbReference type="AlphaFoldDB" id="A0A174DGE0"/>
<dbReference type="EMBL" id="CYZX01000006">
    <property type="protein sequence ID" value="CUO23030.1"/>
    <property type="molecule type" value="Genomic_DNA"/>
</dbReference>
<dbReference type="Gene3D" id="1.10.390.10">
    <property type="entry name" value="Neutral Protease Domain 2"/>
    <property type="match status" value="1"/>
</dbReference>
<keyword evidence="1" id="KW-1133">Transmembrane helix</keyword>
<evidence type="ECO:0000313" key="3">
    <source>
        <dbReference type="Proteomes" id="UP000095594"/>
    </source>
</evidence>